<dbReference type="Pfam" id="PF00702">
    <property type="entry name" value="Hydrolase"/>
    <property type="match status" value="1"/>
</dbReference>
<dbReference type="Gene3D" id="1.20.120.710">
    <property type="entry name" value="Haloacid dehalogenase hydrolase-like domain"/>
    <property type="match status" value="1"/>
</dbReference>
<dbReference type="NCBIfam" id="TIGR01509">
    <property type="entry name" value="HAD-SF-IA-v3"/>
    <property type="match status" value="1"/>
</dbReference>
<dbReference type="InterPro" id="IPR006549">
    <property type="entry name" value="HAD-SF_hydro_IIIA"/>
</dbReference>
<evidence type="ECO:0000313" key="4">
    <source>
        <dbReference type="EMBL" id="MYD91646.1"/>
    </source>
</evidence>
<protein>
    <submittedName>
        <fullName evidence="4">HAD family hydrolase</fullName>
    </submittedName>
</protein>
<dbReference type="SFLD" id="SFLDS00003">
    <property type="entry name" value="Haloacid_Dehalogenase"/>
    <property type="match status" value="1"/>
</dbReference>
<evidence type="ECO:0000256" key="2">
    <source>
        <dbReference type="ARBA" id="ARBA00022801"/>
    </source>
</evidence>
<comment type="caution">
    <text evidence="4">The sequence shown here is derived from an EMBL/GenBank/DDBJ whole genome shotgun (WGS) entry which is preliminary data.</text>
</comment>
<dbReference type="InterPro" id="IPR036412">
    <property type="entry name" value="HAD-like_sf"/>
</dbReference>
<dbReference type="GO" id="GO:0016787">
    <property type="term" value="F:hydrolase activity"/>
    <property type="evidence" value="ECO:0007669"/>
    <property type="project" value="UniProtKB-KW"/>
</dbReference>
<dbReference type="SUPFAM" id="SSF56784">
    <property type="entry name" value="HAD-like"/>
    <property type="match status" value="1"/>
</dbReference>
<evidence type="ECO:0000256" key="3">
    <source>
        <dbReference type="ARBA" id="ARBA00022842"/>
    </source>
</evidence>
<sequence>MVVSDVDNSPLTWRSNVMGTMPSIVFDLDSTLLDNSSYQDTLAEICRQVSELHPGVEPRQLQQANLTIWTSNKNRYMTELWDGTKDTFSLGEEVWELTLAQCGIQSRSIAREAARIHDATEAGHIRLYADARSAVQTLQQAGIRMALVTNGPSQLQRRKIEILGIAPWFEAVLVSAEVGHSKPEPEIYMLALESLNADPKDAWFVGDNLYTDIAGANNVGMPSVWVNRTGEPLPPDAPVPTHEVRTLAPLPGLMGLEPSA</sequence>
<comment type="cofactor">
    <cofactor evidence="1">
        <name>Mg(2+)</name>
        <dbReference type="ChEBI" id="CHEBI:18420"/>
    </cofactor>
</comment>
<accession>A0A6B1DX95</accession>
<dbReference type="InterPro" id="IPR006439">
    <property type="entry name" value="HAD-SF_hydro_IA"/>
</dbReference>
<dbReference type="EMBL" id="VXPY01000106">
    <property type="protein sequence ID" value="MYD91646.1"/>
    <property type="molecule type" value="Genomic_DNA"/>
</dbReference>
<gene>
    <name evidence="4" type="ORF">F4Y08_15160</name>
</gene>
<dbReference type="GO" id="GO:0044281">
    <property type="term" value="P:small molecule metabolic process"/>
    <property type="evidence" value="ECO:0007669"/>
    <property type="project" value="UniProtKB-ARBA"/>
</dbReference>
<dbReference type="SFLD" id="SFLDG01129">
    <property type="entry name" value="C1.5:_HAD__Beta-PGM__Phosphata"/>
    <property type="match status" value="1"/>
</dbReference>
<dbReference type="PRINTS" id="PR00413">
    <property type="entry name" value="HADHALOGNASE"/>
</dbReference>
<organism evidence="4">
    <name type="scientific">Caldilineaceae bacterium SB0662_bin_9</name>
    <dbReference type="NCBI Taxonomy" id="2605258"/>
    <lineage>
        <taxon>Bacteria</taxon>
        <taxon>Bacillati</taxon>
        <taxon>Chloroflexota</taxon>
        <taxon>Caldilineae</taxon>
        <taxon>Caldilineales</taxon>
        <taxon>Caldilineaceae</taxon>
    </lineage>
</organism>
<dbReference type="InterPro" id="IPR023214">
    <property type="entry name" value="HAD_sf"/>
</dbReference>
<proteinExistence type="predicted"/>
<name>A0A6B1DX95_9CHLR</name>
<dbReference type="AlphaFoldDB" id="A0A6B1DX95"/>
<evidence type="ECO:0000256" key="1">
    <source>
        <dbReference type="ARBA" id="ARBA00001946"/>
    </source>
</evidence>
<dbReference type="Gene3D" id="3.40.50.1000">
    <property type="entry name" value="HAD superfamily/HAD-like"/>
    <property type="match status" value="1"/>
</dbReference>
<keyword evidence="2 4" id="KW-0378">Hydrolase</keyword>
<dbReference type="NCBIfam" id="TIGR01549">
    <property type="entry name" value="HAD-SF-IA-v1"/>
    <property type="match status" value="1"/>
</dbReference>
<keyword evidence="3" id="KW-0460">Magnesium</keyword>
<dbReference type="NCBIfam" id="TIGR01662">
    <property type="entry name" value="HAD-SF-IIIA"/>
    <property type="match status" value="1"/>
</dbReference>
<dbReference type="PANTHER" id="PTHR46470">
    <property type="entry name" value="N-ACYLNEURAMINATE-9-PHOSPHATASE"/>
    <property type="match status" value="1"/>
</dbReference>
<reference evidence="4" key="1">
    <citation type="submission" date="2019-09" db="EMBL/GenBank/DDBJ databases">
        <title>Characterisation of the sponge microbiome using genome-centric metagenomics.</title>
        <authorList>
            <person name="Engelberts J.P."/>
            <person name="Robbins S.J."/>
            <person name="De Goeij J.M."/>
            <person name="Aranda M."/>
            <person name="Bell S.C."/>
            <person name="Webster N.S."/>
        </authorList>
    </citation>
    <scope>NUCLEOTIDE SEQUENCE</scope>
    <source>
        <strain evidence="4">SB0662_bin_9</strain>
    </source>
</reference>
<dbReference type="InterPro" id="IPR051400">
    <property type="entry name" value="HAD-like_hydrolase"/>
</dbReference>